<feature type="transmembrane region" description="Helical" evidence="6">
    <location>
        <begin position="173"/>
        <end position="191"/>
    </location>
</feature>
<feature type="transmembrane region" description="Helical" evidence="6">
    <location>
        <begin position="117"/>
        <end position="139"/>
    </location>
</feature>
<keyword evidence="5 6" id="KW-0472">Membrane</keyword>
<feature type="transmembrane region" description="Helical" evidence="6">
    <location>
        <begin position="287"/>
        <end position="311"/>
    </location>
</feature>
<comment type="subcellular location">
    <subcellularLocation>
        <location evidence="1">Membrane</location>
        <topology evidence="1">Multi-pass membrane protein</topology>
    </subcellularLocation>
</comment>
<evidence type="ECO:0000256" key="6">
    <source>
        <dbReference type="SAM" id="Phobius"/>
    </source>
</evidence>
<dbReference type="InterPro" id="IPR001248">
    <property type="entry name" value="Pur-cyt_permease"/>
</dbReference>
<dbReference type="PANTHER" id="PTHR30618:SF0">
    <property type="entry name" value="PURINE-URACIL PERMEASE NCS1"/>
    <property type="match status" value="1"/>
</dbReference>
<feature type="transmembrane region" description="Helical" evidence="6">
    <location>
        <begin position="394"/>
        <end position="418"/>
    </location>
</feature>
<evidence type="ECO:0000313" key="8">
    <source>
        <dbReference type="Proteomes" id="UP000478008"/>
    </source>
</evidence>
<feature type="transmembrane region" description="Helical" evidence="6">
    <location>
        <begin position="368"/>
        <end position="388"/>
    </location>
</feature>
<proteinExistence type="inferred from homology"/>
<dbReference type="CDD" id="cd11482">
    <property type="entry name" value="SLC-NCS1sbd_NRT1-like"/>
    <property type="match status" value="1"/>
</dbReference>
<feature type="transmembrane region" description="Helical" evidence="6">
    <location>
        <begin position="203"/>
        <end position="222"/>
    </location>
</feature>
<dbReference type="GO" id="GO:0005886">
    <property type="term" value="C:plasma membrane"/>
    <property type="evidence" value="ECO:0007669"/>
    <property type="project" value="TreeGrafter"/>
</dbReference>
<dbReference type="InterPro" id="IPR045225">
    <property type="entry name" value="Uracil/uridine/allantoin_perm"/>
</dbReference>
<feature type="transmembrane region" description="Helical" evidence="6">
    <location>
        <begin position="331"/>
        <end position="356"/>
    </location>
</feature>
<protein>
    <submittedName>
        <fullName evidence="7">DEBR0S1_34508g1_1</fullName>
    </submittedName>
</protein>
<dbReference type="Pfam" id="PF02133">
    <property type="entry name" value="Transp_cyt_pur"/>
    <property type="match status" value="1"/>
</dbReference>
<evidence type="ECO:0000313" key="7">
    <source>
        <dbReference type="EMBL" id="VUG17157.1"/>
    </source>
</evidence>
<evidence type="ECO:0000256" key="4">
    <source>
        <dbReference type="ARBA" id="ARBA00022989"/>
    </source>
</evidence>
<accession>A0A7D9CW25</accession>
<keyword evidence="3 6" id="KW-0812">Transmembrane</keyword>
<dbReference type="AlphaFoldDB" id="A0A7D9CW25"/>
<feature type="transmembrane region" description="Helical" evidence="6">
    <location>
        <begin position="439"/>
        <end position="464"/>
    </location>
</feature>
<comment type="similarity">
    <text evidence="2">Belongs to the purine-cytosine permease (2.A.39) family.</text>
</comment>
<dbReference type="PANTHER" id="PTHR30618">
    <property type="entry name" value="NCS1 FAMILY PURINE/PYRIMIDINE TRANSPORTER"/>
    <property type="match status" value="1"/>
</dbReference>
<feature type="transmembrane region" description="Helical" evidence="6">
    <location>
        <begin position="242"/>
        <end position="260"/>
    </location>
</feature>
<dbReference type="Proteomes" id="UP000478008">
    <property type="component" value="Unassembled WGS sequence"/>
</dbReference>
<evidence type="ECO:0000256" key="5">
    <source>
        <dbReference type="ARBA" id="ARBA00023136"/>
    </source>
</evidence>
<feature type="transmembrane region" description="Helical" evidence="6">
    <location>
        <begin position="484"/>
        <end position="502"/>
    </location>
</feature>
<evidence type="ECO:0000256" key="1">
    <source>
        <dbReference type="ARBA" id="ARBA00004141"/>
    </source>
</evidence>
<evidence type="ECO:0000256" key="2">
    <source>
        <dbReference type="ARBA" id="ARBA00008974"/>
    </source>
</evidence>
<feature type="transmembrane region" description="Helical" evidence="6">
    <location>
        <begin position="76"/>
        <end position="96"/>
    </location>
</feature>
<name>A0A7D9CW25_DEKBR</name>
<gene>
    <name evidence="7" type="ORF">DEBR0S1_34508G</name>
</gene>
<keyword evidence="4 6" id="KW-1133">Transmembrane helix</keyword>
<sequence length="571" mass="64435">MDYLKKFDALISVKDDSEENKDLLRANKDLKPTPPKERTWRLYNYILIWFQSSFNVNEWNTGASLIKTSGLPYGEVLGAGIFSIFFSCFVTVLNARQGSDYHIGYPALARSTFGVRLGYFMVFVRMFVAIIWVGVMTYYGSLCLDVTFRCMFGHKWTDITNYLPASADTTTRYMLIFFIYWCLQFPLMFCHPKFIRHFFTVKAFIMPLATLGLFIFCVVRGHGPGKWEVGEKDPATVSKGNLWLSVLNSIMGTVSPMIINQPDISRYAKRPKDTVIPQAIGYLPSKIMVFMFGTVSVCSLYRAYGAAYWNIWDLFNAILDNEWGPGARTGIFFVSLAFAVGNAGTNIFANSIPFACDLAGILPKYFTIVRAQIFVGLFAWAIVPWKFLQNAQKFLTFLGSYSIFVGPLLGCLLADFYVLRKGNLHVPSLYTKNPSGVYYFVKGFNFLGLFSWAASVTIAVPGLYRAYYPDSLSPNATNIYTSGWLYTFLMAFCLHSVLGLIFKPKLYPDAHKDEPKTWEYMVHTDGFFEDDSPINGVGYPGTVELEGSDATNSFIMVEKNETKTSVISVST</sequence>
<organism evidence="7 8">
    <name type="scientific">Dekkera bruxellensis</name>
    <name type="common">Brettanomyces custersii</name>
    <dbReference type="NCBI Taxonomy" id="5007"/>
    <lineage>
        <taxon>Eukaryota</taxon>
        <taxon>Fungi</taxon>
        <taxon>Dikarya</taxon>
        <taxon>Ascomycota</taxon>
        <taxon>Saccharomycotina</taxon>
        <taxon>Pichiomycetes</taxon>
        <taxon>Pichiales</taxon>
        <taxon>Pichiaceae</taxon>
        <taxon>Brettanomyces</taxon>
    </lineage>
</organism>
<evidence type="ECO:0000256" key="3">
    <source>
        <dbReference type="ARBA" id="ARBA00022692"/>
    </source>
</evidence>
<reference evidence="7 8" key="1">
    <citation type="submission" date="2019-07" db="EMBL/GenBank/DDBJ databases">
        <authorList>
            <person name="Friedrich A."/>
            <person name="Schacherer J."/>
        </authorList>
    </citation>
    <scope>NUCLEOTIDE SEQUENCE [LARGE SCALE GENOMIC DNA]</scope>
</reference>
<dbReference type="Gene3D" id="1.10.4160.10">
    <property type="entry name" value="Hydantoin permease"/>
    <property type="match status" value="1"/>
</dbReference>
<dbReference type="EMBL" id="CABFWN010000001">
    <property type="protein sequence ID" value="VUG17157.1"/>
    <property type="molecule type" value="Genomic_DNA"/>
</dbReference>
<keyword evidence="8" id="KW-1185">Reference proteome</keyword>
<dbReference type="GO" id="GO:0015205">
    <property type="term" value="F:nucleobase transmembrane transporter activity"/>
    <property type="evidence" value="ECO:0007669"/>
    <property type="project" value="TreeGrafter"/>
</dbReference>